<keyword evidence="2" id="KW-1185">Reference proteome</keyword>
<evidence type="ECO:0000313" key="2">
    <source>
        <dbReference type="Proteomes" id="UP000572377"/>
    </source>
</evidence>
<comment type="caution">
    <text evidence="1">The sequence shown here is derived from an EMBL/GenBank/DDBJ whole genome shotgun (WGS) entry which is preliminary data.</text>
</comment>
<sequence>MDSMKRFAIYYAPPAGGLSDFGAAWLGWDPATGSTVAHPDVAGLPRPVAELTGTPRKYGFHGTLKPPFRLAQGQTADALADACAALASRIAPFDLQGLRLARLGGFLALVPEGDAAPLAALAAACVRDLDPFRAPPTGSEIARRAPDRLSPRQRELLDRWGYPYVMEEFRFHLTLSGKLDPQDAAAVEAALAPVVAPLLPRPFPIGEICLFGEDGAGMFHILRRFALRA</sequence>
<dbReference type="NCBIfam" id="TIGR03223">
    <property type="entry name" value="Phn_opern_protn"/>
    <property type="match status" value="1"/>
</dbReference>
<evidence type="ECO:0000313" key="1">
    <source>
        <dbReference type="EMBL" id="NNU80359.1"/>
    </source>
</evidence>
<dbReference type="Gene3D" id="3.90.1140.10">
    <property type="entry name" value="Cyclic phosphodiesterase"/>
    <property type="match status" value="1"/>
</dbReference>
<accession>A0A849L266</accession>
<dbReference type="RefSeq" id="WP_171324060.1">
    <property type="nucleotide sequence ID" value="NZ_JABFBC010000001.1"/>
</dbReference>
<dbReference type="Proteomes" id="UP000572377">
    <property type="component" value="Unassembled WGS sequence"/>
</dbReference>
<organism evidence="1 2">
    <name type="scientific">Halovulum dunhuangense</name>
    <dbReference type="NCBI Taxonomy" id="1505036"/>
    <lineage>
        <taxon>Bacteria</taxon>
        <taxon>Pseudomonadati</taxon>
        <taxon>Pseudomonadota</taxon>
        <taxon>Alphaproteobacteria</taxon>
        <taxon>Rhodobacterales</taxon>
        <taxon>Paracoccaceae</taxon>
        <taxon>Halovulum</taxon>
    </lineage>
</organism>
<dbReference type="PIRSF" id="PIRSF033328">
    <property type="entry name" value="Phest_Mll4975"/>
    <property type="match status" value="1"/>
</dbReference>
<gene>
    <name evidence="1" type="ORF">HMH01_07880</name>
</gene>
<protein>
    <submittedName>
        <fullName evidence="1">DUF1045 domain-containing protein</fullName>
    </submittedName>
</protein>
<name>A0A849L266_9RHOB</name>
<dbReference type="InterPro" id="IPR009389">
    <property type="entry name" value="DUF1045"/>
</dbReference>
<reference evidence="1 2" key="1">
    <citation type="submission" date="2020-05" db="EMBL/GenBank/DDBJ databases">
        <title>Gimesia benthica sp. nov., a novel planctomycete isolated from a deep-sea water sample of the Northwest Indian Ocean.</title>
        <authorList>
            <person name="Wang J."/>
            <person name="Ruan C."/>
            <person name="Song L."/>
            <person name="Zhu Y."/>
            <person name="Li A."/>
            <person name="Zheng X."/>
            <person name="Wang L."/>
            <person name="Lu Z."/>
            <person name="Huang Y."/>
            <person name="Du W."/>
            <person name="Zhou Y."/>
            <person name="Huang L."/>
            <person name="Dai X."/>
        </authorList>
    </citation>
    <scope>NUCLEOTIDE SEQUENCE [LARGE SCALE GENOMIC DNA]</scope>
    <source>
        <strain evidence="1 2">YYQ-30</strain>
    </source>
</reference>
<proteinExistence type="predicted"/>
<dbReference type="Pfam" id="PF06299">
    <property type="entry name" value="DUF1045"/>
    <property type="match status" value="1"/>
</dbReference>
<dbReference type="EMBL" id="JABFBC010000001">
    <property type="protein sequence ID" value="NNU80359.1"/>
    <property type="molecule type" value="Genomic_DNA"/>
</dbReference>
<dbReference type="AlphaFoldDB" id="A0A849L266"/>